<keyword evidence="6" id="KW-1185">Reference proteome</keyword>
<evidence type="ECO:0000313" key="6">
    <source>
        <dbReference type="Proteomes" id="UP000053989"/>
    </source>
</evidence>
<dbReference type="Gene3D" id="3.40.50.170">
    <property type="entry name" value="Formyl transferase, N-terminal domain"/>
    <property type="match status" value="1"/>
</dbReference>
<dbReference type="GO" id="GO:0004644">
    <property type="term" value="F:phosphoribosylglycinamide formyltransferase activity"/>
    <property type="evidence" value="ECO:0007669"/>
    <property type="project" value="UniProtKB-EC"/>
</dbReference>
<gene>
    <name evidence="5" type="ORF">SCLCIDRAFT_1157419</name>
</gene>
<dbReference type="EC" id="2.1.2.2" evidence="2"/>
<reference evidence="6" key="2">
    <citation type="submission" date="2015-01" db="EMBL/GenBank/DDBJ databases">
        <title>Evolutionary Origins and Diversification of the Mycorrhizal Mutualists.</title>
        <authorList>
            <consortium name="DOE Joint Genome Institute"/>
            <consortium name="Mycorrhizal Genomics Consortium"/>
            <person name="Kohler A."/>
            <person name="Kuo A."/>
            <person name="Nagy L.G."/>
            <person name="Floudas D."/>
            <person name="Copeland A."/>
            <person name="Barry K.W."/>
            <person name="Cichocki N."/>
            <person name="Veneault-Fourrey C."/>
            <person name="LaButti K."/>
            <person name="Lindquist E.A."/>
            <person name="Lipzen A."/>
            <person name="Lundell T."/>
            <person name="Morin E."/>
            <person name="Murat C."/>
            <person name="Riley R."/>
            <person name="Ohm R."/>
            <person name="Sun H."/>
            <person name="Tunlid A."/>
            <person name="Henrissat B."/>
            <person name="Grigoriev I.V."/>
            <person name="Hibbett D.S."/>
            <person name="Martin F."/>
        </authorList>
    </citation>
    <scope>NUCLEOTIDE SEQUENCE [LARGE SCALE GENOMIC DNA]</scope>
    <source>
        <strain evidence="6">Foug A</strain>
    </source>
</reference>
<proteinExistence type="predicted"/>
<dbReference type="EMBL" id="KN822176">
    <property type="protein sequence ID" value="KIM53590.1"/>
    <property type="molecule type" value="Genomic_DNA"/>
</dbReference>
<dbReference type="GO" id="GO:0005737">
    <property type="term" value="C:cytoplasm"/>
    <property type="evidence" value="ECO:0007669"/>
    <property type="project" value="TreeGrafter"/>
</dbReference>
<organism evidence="5 6">
    <name type="scientific">Scleroderma citrinum Foug A</name>
    <dbReference type="NCBI Taxonomy" id="1036808"/>
    <lineage>
        <taxon>Eukaryota</taxon>
        <taxon>Fungi</taxon>
        <taxon>Dikarya</taxon>
        <taxon>Basidiomycota</taxon>
        <taxon>Agaricomycotina</taxon>
        <taxon>Agaricomycetes</taxon>
        <taxon>Agaricomycetidae</taxon>
        <taxon>Boletales</taxon>
        <taxon>Sclerodermatineae</taxon>
        <taxon>Sclerodermataceae</taxon>
        <taxon>Scleroderma</taxon>
    </lineage>
</organism>
<sequence length="159" mass="17841">MAILNSSDGSIPPQRIVVLISSSAAHRLIRATYPNLPIPTAYLGLQPFLFQNTRNRTRGNYYVEIVRIVSGARPDAIELAGGCIVFVVKLGVMVHCVVTEVDCSEPLIVHEVPIDRGKPIETYEQRLHQVEWEIIVQAMKRVLDELKLLPQEVVDENTE</sequence>
<evidence type="ECO:0000313" key="5">
    <source>
        <dbReference type="EMBL" id="KIM53590.1"/>
    </source>
</evidence>
<dbReference type="HOGENOM" id="CLU_1661825_0_0_1"/>
<keyword evidence="3" id="KW-0808">Transferase</keyword>
<evidence type="ECO:0000256" key="3">
    <source>
        <dbReference type="ARBA" id="ARBA00022679"/>
    </source>
</evidence>
<evidence type="ECO:0000256" key="1">
    <source>
        <dbReference type="ARBA" id="ARBA00005054"/>
    </source>
</evidence>
<comment type="pathway">
    <text evidence="1">Purine metabolism; IMP biosynthesis via de novo pathway; N(2)-formyl-N(1)-(5-phospho-D-ribosyl)glycinamide from N(1)-(5-phospho-D-ribosyl)glycinamide (10-formyl THF route): step 1/1.</text>
</comment>
<dbReference type="PANTHER" id="PTHR43369:SF2">
    <property type="entry name" value="PHOSPHORIBOSYLGLYCINAMIDE FORMYLTRANSFERASE"/>
    <property type="match status" value="1"/>
</dbReference>
<protein>
    <recommendedName>
        <fullName evidence="2">phosphoribosylglycinamide formyltransferase 1</fullName>
        <ecNumber evidence="2">2.1.2.2</ecNumber>
    </recommendedName>
</protein>
<dbReference type="GO" id="GO:0006189">
    <property type="term" value="P:'de novo' IMP biosynthetic process"/>
    <property type="evidence" value="ECO:0007669"/>
    <property type="project" value="TreeGrafter"/>
</dbReference>
<reference evidence="5 6" key="1">
    <citation type="submission" date="2014-04" db="EMBL/GenBank/DDBJ databases">
        <authorList>
            <consortium name="DOE Joint Genome Institute"/>
            <person name="Kuo A."/>
            <person name="Kohler A."/>
            <person name="Nagy L.G."/>
            <person name="Floudas D."/>
            <person name="Copeland A."/>
            <person name="Barry K.W."/>
            <person name="Cichocki N."/>
            <person name="Veneault-Fourrey C."/>
            <person name="LaButti K."/>
            <person name="Lindquist E.A."/>
            <person name="Lipzen A."/>
            <person name="Lundell T."/>
            <person name="Morin E."/>
            <person name="Murat C."/>
            <person name="Sun H."/>
            <person name="Tunlid A."/>
            <person name="Henrissat B."/>
            <person name="Grigoriev I.V."/>
            <person name="Hibbett D.S."/>
            <person name="Martin F."/>
            <person name="Nordberg H.P."/>
            <person name="Cantor M.N."/>
            <person name="Hua S.X."/>
        </authorList>
    </citation>
    <scope>NUCLEOTIDE SEQUENCE [LARGE SCALE GENOMIC DNA]</scope>
    <source>
        <strain evidence="5 6">Foug A</strain>
    </source>
</reference>
<keyword evidence="4" id="KW-0658">Purine biosynthesis</keyword>
<dbReference type="OrthoDB" id="5575075at2759"/>
<name>A0A0C3CYG2_9AGAM</name>
<dbReference type="Proteomes" id="UP000053989">
    <property type="component" value="Unassembled WGS sequence"/>
</dbReference>
<dbReference type="PANTHER" id="PTHR43369">
    <property type="entry name" value="PHOSPHORIBOSYLGLYCINAMIDE FORMYLTRANSFERASE"/>
    <property type="match status" value="1"/>
</dbReference>
<dbReference type="STRING" id="1036808.A0A0C3CYG2"/>
<dbReference type="AlphaFoldDB" id="A0A0C3CYG2"/>
<accession>A0A0C3CYG2</accession>
<dbReference type="InParanoid" id="A0A0C3CYG2"/>
<dbReference type="SUPFAM" id="SSF53328">
    <property type="entry name" value="Formyltransferase"/>
    <property type="match status" value="1"/>
</dbReference>
<evidence type="ECO:0000256" key="2">
    <source>
        <dbReference type="ARBA" id="ARBA00012254"/>
    </source>
</evidence>
<evidence type="ECO:0000256" key="4">
    <source>
        <dbReference type="ARBA" id="ARBA00022755"/>
    </source>
</evidence>
<dbReference type="InterPro" id="IPR036477">
    <property type="entry name" value="Formyl_transf_N_sf"/>
</dbReference>